<dbReference type="AlphaFoldDB" id="A0A7W9QGV8"/>
<dbReference type="Gene3D" id="2.130.10.10">
    <property type="entry name" value="YVTN repeat-like/Quinoprotein amine dehydrogenase"/>
    <property type="match status" value="2"/>
</dbReference>
<dbReference type="InterPro" id="IPR011048">
    <property type="entry name" value="Haem_d1_sf"/>
</dbReference>
<dbReference type="InterPro" id="IPR015943">
    <property type="entry name" value="WD40/YVTN_repeat-like_dom_sf"/>
</dbReference>
<evidence type="ECO:0000313" key="2">
    <source>
        <dbReference type="EMBL" id="MBB5939774.1"/>
    </source>
</evidence>
<feature type="compositionally biased region" description="Low complexity" evidence="1">
    <location>
        <begin position="43"/>
        <end position="56"/>
    </location>
</feature>
<proteinExistence type="predicted"/>
<evidence type="ECO:0000313" key="3">
    <source>
        <dbReference type="Proteomes" id="UP000588098"/>
    </source>
</evidence>
<reference evidence="2 3" key="1">
    <citation type="submission" date="2020-08" db="EMBL/GenBank/DDBJ databases">
        <title>Genomic Encyclopedia of Type Strains, Phase III (KMG-III): the genomes of soil and plant-associated and newly described type strains.</title>
        <authorList>
            <person name="Whitman W."/>
        </authorList>
    </citation>
    <scope>NUCLEOTIDE SEQUENCE [LARGE SCALE GENOMIC DNA]</scope>
    <source>
        <strain evidence="2 3">CECT 8305</strain>
    </source>
</reference>
<sequence>MKPAPETQAARPGSSRPARRTLVGGLAASAAALGGAWPARAEGSGSGVSAGASPGAFPLAPQQAPRGGGADVLAVVQKSGHALAFHDTASGRLLARVPLERYPHEMVADSRRRYAYIGHYGVRMSGDLGRGGWGVWVVDLRARRLVRTLGTGPFRRVHGMATDRHDRVYARAETDAVLLGYDEPRTATAPSRVVPTGGAKTHLCAVDRDGERAYVTGLDSHTVSLVRPHDPVALPVTASPGPRPEGCCLGPDGRILYVGVRGSGMVVAMDADTLAVTGNYDTGGGDPLRIYAAGPAATELLLVTDITQRTVTLLDTTLRRVATIPLAGVPSAVSLHPHAPLAYVSELDTGQVTVLDLEQRCVIGGFAVGGEPDSSILLPAPVRS</sequence>
<dbReference type="InterPro" id="IPR006311">
    <property type="entry name" value="TAT_signal"/>
</dbReference>
<accession>A0A7W9QGV8</accession>
<dbReference type="Proteomes" id="UP000588098">
    <property type="component" value="Unassembled WGS sequence"/>
</dbReference>
<organism evidence="2 3">
    <name type="scientific">Streptomyces zagrosensis</name>
    <dbReference type="NCBI Taxonomy" id="1042984"/>
    <lineage>
        <taxon>Bacteria</taxon>
        <taxon>Bacillati</taxon>
        <taxon>Actinomycetota</taxon>
        <taxon>Actinomycetes</taxon>
        <taxon>Kitasatosporales</taxon>
        <taxon>Streptomycetaceae</taxon>
        <taxon>Streptomyces</taxon>
    </lineage>
</organism>
<gene>
    <name evidence="2" type="ORF">FHS42_006870</name>
</gene>
<dbReference type="InterPro" id="IPR051200">
    <property type="entry name" value="Host-pathogen_enzymatic-act"/>
</dbReference>
<feature type="region of interest" description="Disordered" evidence="1">
    <location>
        <begin position="43"/>
        <end position="64"/>
    </location>
</feature>
<keyword evidence="3" id="KW-1185">Reference proteome</keyword>
<keyword evidence="2" id="KW-0238">DNA-binding</keyword>
<dbReference type="RefSeq" id="WP_184579372.1">
    <property type="nucleotide sequence ID" value="NZ_JACHJL010000027.1"/>
</dbReference>
<evidence type="ECO:0000256" key="1">
    <source>
        <dbReference type="SAM" id="MobiDB-lite"/>
    </source>
</evidence>
<protein>
    <submittedName>
        <fullName evidence="2">DNA-binding beta-propeller fold protein YncE</fullName>
    </submittedName>
</protein>
<dbReference type="PANTHER" id="PTHR47197:SF3">
    <property type="entry name" value="DIHYDRO-HEME D1 DEHYDROGENASE"/>
    <property type="match status" value="1"/>
</dbReference>
<dbReference type="SUPFAM" id="SSF51004">
    <property type="entry name" value="C-terminal (heme d1) domain of cytochrome cd1-nitrite reductase"/>
    <property type="match status" value="1"/>
</dbReference>
<dbReference type="EMBL" id="JACHJL010000027">
    <property type="protein sequence ID" value="MBB5939774.1"/>
    <property type="molecule type" value="Genomic_DNA"/>
</dbReference>
<dbReference type="GO" id="GO:0003677">
    <property type="term" value="F:DNA binding"/>
    <property type="evidence" value="ECO:0007669"/>
    <property type="project" value="UniProtKB-KW"/>
</dbReference>
<dbReference type="PROSITE" id="PS51318">
    <property type="entry name" value="TAT"/>
    <property type="match status" value="1"/>
</dbReference>
<comment type="caution">
    <text evidence="2">The sequence shown here is derived from an EMBL/GenBank/DDBJ whole genome shotgun (WGS) entry which is preliminary data.</text>
</comment>
<dbReference type="PANTHER" id="PTHR47197">
    <property type="entry name" value="PROTEIN NIRF"/>
    <property type="match status" value="1"/>
</dbReference>
<name>A0A7W9QGV8_9ACTN</name>